<keyword evidence="9" id="KW-1185">Reference proteome</keyword>
<name>A0AAN6LQH4_9PLEO</name>
<feature type="transmembrane region" description="Helical" evidence="6">
    <location>
        <begin position="66"/>
        <end position="88"/>
    </location>
</feature>
<dbReference type="PANTHER" id="PTHR33048">
    <property type="entry name" value="PTH11-LIKE INTEGRAL MEMBRANE PROTEIN (AFU_ORTHOLOGUE AFUA_5G11245)"/>
    <property type="match status" value="1"/>
</dbReference>
<evidence type="ECO:0000256" key="5">
    <source>
        <dbReference type="ARBA" id="ARBA00038359"/>
    </source>
</evidence>
<protein>
    <recommendedName>
        <fullName evidence="7">Rhodopsin domain-containing protein</fullName>
    </recommendedName>
</protein>
<keyword evidence="2 6" id="KW-0812">Transmembrane</keyword>
<evidence type="ECO:0000313" key="8">
    <source>
        <dbReference type="EMBL" id="KAK3201208.1"/>
    </source>
</evidence>
<evidence type="ECO:0000256" key="1">
    <source>
        <dbReference type="ARBA" id="ARBA00004141"/>
    </source>
</evidence>
<evidence type="ECO:0000259" key="7">
    <source>
        <dbReference type="Pfam" id="PF20684"/>
    </source>
</evidence>
<evidence type="ECO:0000256" key="6">
    <source>
        <dbReference type="SAM" id="Phobius"/>
    </source>
</evidence>
<accession>A0AAN6LQH4</accession>
<feature type="transmembrane region" description="Helical" evidence="6">
    <location>
        <begin position="38"/>
        <end position="59"/>
    </location>
</feature>
<sequence>MCISTQPQFATGYHIWDLPLDIFIKSGATGSIAMANQLLFILITAFTKISILLTYLRLFPSKPNRYFCHTMLAFTTIWALTLFPTTLFQCHPIQAYWLPFQYPTAKCLSVLTLFWTAGTLNLISDFLIFLWPATQLAKVQVALKERVTLIVMFSLGLVICGAGVLRLWYTPVFAGTYDVLWHGADFYVIVSVETSVGIRLHTGLTYATVPLGLDFEADITIGLDLEIGCELTQTTTSTPASALELDIDAYEDSSIDLDFETCYKVEMSYNLDTYSSFNSSP</sequence>
<reference evidence="8 9" key="1">
    <citation type="submission" date="2021-02" db="EMBL/GenBank/DDBJ databases">
        <title>Genome assembly of Pseudopithomyces chartarum.</title>
        <authorList>
            <person name="Jauregui R."/>
            <person name="Singh J."/>
            <person name="Voisey C."/>
        </authorList>
    </citation>
    <scope>NUCLEOTIDE SEQUENCE [LARGE SCALE GENOMIC DNA]</scope>
    <source>
        <strain evidence="8 9">AGR01</strain>
    </source>
</reference>
<gene>
    <name evidence="8" type="ORF">GRF29_185g88916</name>
</gene>
<dbReference type="InterPro" id="IPR049326">
    <property type="entry name" value="Rhodopsin_dom_fungi"/>
</dbReference>
<dbReference type="PANTHER" id="PTHR33048:SF129">
    <property type="entry name" value="INTEGRAL MEMBRANE PROTEIN-RELATED"/>
    <property type="match status" value="1"/>
</dbReference>
<dbReference type="EMBL" id="WVTA01000016">
    <property type="protein sequence ID" value="KAK3201208.1"/>
    <property type="molecule type" value="Genomic_DNA"/>
</dbReference>
<comment type="caution">
    <text evidence="8">The sequence shown here is derived from an EMBL/GenBank/DDBJ whole genome shotgun (WGS) entry which is preliminary data.</text>
</comment>
<feature type="domain" description="Rhodopsin" evidence="7">
    <location>
        <begin position="8"/>
        <end position="198"/>
    </location>
</feature>
<proteinExistence type="inferred from homology"/>
<evidence type="ECO:0000313" key="9">
    <source>
        <dbReference type="Proteomes" id="UP001280581"/>
    </source>
</evidence>
<organism evidence="8 9">
    <name type="scientific">Pseudopithomyces chartarum</name>
    <dbReference type="NCBI Taxonomy" id="1892770"/>
    <lineage>
        <taxon>Eukaryota</taxon>
        <taxon>Fungi</taxon>
        <taxon>Dikarya</taxon>
        <taxon>Ascomycota</taxon>
        <taxon>Pezizomycotina</taxon>
        <taxon>Dothideomycetes</taxon>
        <taxon>Pleosporomycetidae</taxon>
        <taxon>Pleosporales</taxon>
        <taxon>Massarineae</taxon>
        <taxon>Didymosphaeriaceae</taxon>
        <taxon>Pseudopithomyces</taxon>
    </lineage>
</organism>
<keyword evidence="4 6" id="KW-0472">Membrane</keyword>
<comment type="subcellular location">
    <subcellularLocation>
        <location evidence="1">Membrane</location>
        <topology evidence="1">Multi-pass membrane protein</topology>
    </subcellularLocation>
</comment>
<dbReference type="Pfam" id="PF20684">
    <property type="entry name" value="Fung_rhodopsin"/>
    <property type="match status" value="1"/>
</dbReference>
<dbReference type="GO" id="GO:0016020">
    <property type="term" value="C:membrane"/>
    <property type="evidence" value="ECO:0007669"/>
    <property type="project" value="UniProtKB-SubCell"/>
</dbReference>
<evidence type="ECO:0000256" key="4">
    <source>
        <dbReference type="ARBA" id="ARBA00023136"/>
    </source>
</evidence>
<dbReference type="AlphaFoldDB" id="A0AAN6LQH4"/>
<dbReference type="InterPro" id="IPR052337">
    <property type="entry name" value="SAT4-like"/>
</dbReference>
<comment type="similarity">
    <text evidence="5">Belongs to the SAT4 family.</text>
</comment>
<dbReference type="Proteomes" id="UP001280581">
    <property type="component" value="Unassembled WGS sequence"/>
</dbReference>
<feature type="transmembrane region" description="Helical" evidence="6">
    <location>
        <begin position="108"/>
        <end position="131"/>
    </location>
</feature>
<keyword evidence="3 6" id="KW-1133">Transmembrane helix</keyword>
<feature type="transmembrane region" description="Helical" evidence="6">
    <location>
        <begin position="147"/>
        <end position="169"/>
    </location>
</feature>
<evidence type="ECO:0000256" key="2">
    <source>
        <dbReference type="ARBA" id="ARBA00022692"/>
    </source>
</evidence>
<evidence type="ECO:0000256" key="3">
    <source>
        <dbReference type="ARBA" id="ARBA00022989"/>
    </source>
</evidence>